<protein>
    <submittedName>
        <fullName evidence="2">Uncharacterized protein</fullName>
    </submittedName>
</protein>
<dbReference type="InParanoid" id="E2AXU9"/>
<evidence type="ECO:0000256" key="1">
    <source>
        <dbReference type="SAM" id="MobiDB-lite"/>
    </source>
</evidence>
<gene>
    <name evidence="2" type="ORF">EAG_08189</name>
</gene>
<feature type="compositionally biased region" description="Basic residues" evidence="1">
    <location>
        <begin position="101"/>
        <end position="122"/>
    </location>
</feature>
<dbReference type="Proteomes" id="UP000000311">
    <property type="component" value="Unassembled WGS sequence"/>
</dbReference>
<feature type="region of interest" description="Disordered" evidence="1">
    <location>
        <begin position="1"/>
        <end position="26"/>
    </location>
</feature>
<evidence type="ECO:0000313" key="2">
    <source>
        <dbReference type="EMBL" id="EFN61740.1"/>
    </source>
</evidence>
<sequence>METRSMCSDNKKDRRELKRVGGGEREGVAAYVLAVMLKWTDEKDGKEEEGEETDRRTKIDRKEEGEEGQARAGTARKTEEGGLDTHVLALISQWTDEKKGGGRKRSRQEKGRRKKRKDRRGE</sequence>
<reference evidence="2 3" key="1">
    <citation type="journal article" date="2010" name="Science">
        <title>Genomic comparison of the ants Camponotus floridanus and Harpegnathos saltator.</title>
        <authorList>
            <person name="Bonasio R."/>
            <person name="Zhang G."/>
            <person name="Ye C."/>
            <person name="Mutti N.S."/>
            <person name="Fang X."/>
            <person name="Qin N."/>
            <person name="Donahue G."/>
            <person name="Yang P."/>
            <person name="Li Q."/>
            <person name="Li C."/>
            <person name="Zhang P."/>
            <person name="Huang Z."/>
            <person name="Berger S.L."/>
            <person name="Reinberg D."/>
            <person name="Wang J."/>
            <person name="Liebig J."/>
        </authorList>
    </citation>
    <scope>NUCLEOTIDE SEQUENCE [LARGE SCALE GENOMIC DNA]</scope>
    <source>
        <strain evidence="3">C129</strain>
    </source>
</reference>
<dbReference type="AlphaFoldDB" id="E2AXU9"/>
<proteinExistence type="predicted"/>
<evidence type="ECO:0000313" key="3">
    <source>
        <dbReference type="Proteomes" id="UP000000311"/>
    </source>
</evidence>
<feature type="region of interest" description="Disordered" evidence="1">
    <location>
        <begin position="39"/>
        <end position="122"/>
    </location>
</feature>
<dbReference type="EMBL" id="GL443713">
    <property type="protein sequence ID" value="EFN61740.1"/>
    <property type="molecule type" value="Genomic_DNA"/>
</dbReference>
<name>E2AXU9_CAMFO</name>
<accession>E2AXU9</accession>
<organism evidence="3">
    <name type="scientific">Camponotus floridanus</name>
    <name type="common">Florida carpenter ant</name>
    <dbReference type="NCBI Taxonomy" id="104421"/>
    <lineage>
        <taxon>Eukaryota</taxon>
        <taxon>Metazoa</taxon>
        <taxon>Ecdysozoa</taxon>
        <taxon>Arthropoda</taxon>
        <taxon>Hexapoda</taxon>
        <taxon>Insecta</taxon>
        <taxon>Pterygota</taxon>
        <taxon>Neoptera</taxon>
        <taxon>Endopterygota</taxon>
        <taxon>Hymenoptera</taxon>
        <taxon>Apocrita</taxon>
        <taxon>Aculeata</taxon>
        <taxon>Formicoidea</taxon>
        <taxon>Formicidae</taxon>
        <taxon>Formicinae</taxon>
        <taxon>Camponotus</taxon>
    </lineage>
</organism>
<feature type="compositionally biased region" description="Basic and acidic residues" evidence="1">
    <location>
        <begin position="53"/>
        <end position="64"/>
    </location>
</feature>
<keyword evidence="3" id="KW-1185">Reference proteome</keyword>